<dbReference type="EMBL" id="KP881332">
    <property type="protein sequence ID" value="AKA61393.1"/>
    <property type="molecule type" value="Genomic_DNA"/>
</dbReference>
<evidence type="ECO:0000313" key="2">
    <source>
        <dbReference type="Proteomes" id="UP000207597"/>
    </source>
</evidence>
<reference evidence="1 2" key="1">
    <citation type="journal article" date="2016" name="Virus Genes">
        <title>Genomic analysis of Staphylococcus phage Stau2 isolated from medical specimen.</title>
        <authorList>
            <person name="Hsieh S.E."/>
            <person name="Tseng Y.H."/>
            <person name="Lo H.H."/>
            <person name="Chen S.T."/>
            <person name="Wu C.N."/>
        </authorList>
    </citation>
    <scope>NUCLEOTIDE SEQUENCE [LARGE SCALE GENOMIC DNA]</scope>
</reference>
<dbReference type="KEGG" id="vg:28802355"/>
<dbReference type="GeneID" id="28802355"/>
<keyword evidence="2" id="KW-1185">Reference proteome</keyword>
<accession>A0A0U1ZVV1</accession>
<sequence>MKLLNQMKQTAELEGIEFDLLLTAIYETIEVEAVEHDLLCKYIHIVNQLKENKDITPLEYIPSNLDFTDDTTIRLVDNKVFELADYIIEHMSVKEFSKHIKDYEQIKAEAIEMM</sequence>
<dbReference type="Proteomes" id="UP000207597">
    <property type="component" value="Segment"/>
</dbReference>
<proteinExistence type="predicted"/>
<evidence type="ECO:0000313" key="1">
    <source>
        <dbReference type="EMBL" id="AKA61393.1"/>
    </source>
</evidence>
<gene>
    <name evidence="1" type="ORF">Stau2_142</name>
</gene>
<name>A0A0U1ZVV1_9CAUD</name>
<dbReference type="RefSeq" id="YP_009275899.1">
    <property type="nucleotide sequence ID" value="NC_030933.1"/>
</dbReference>
<organism evidence="1 2">
    <name type="scientific">Staphylococcus phage Stau2</name>
    <dbReference type="NCBI Taxonomy" id="1200862"/>
    <lineage>
        <taxon>Viruses</taxon>
        <taxon>Duplodnaviria</taxon>
        <taxon>Heunggongvirae</taxon>
        <taxon>Uroviricota</taxon>
        <taxon>Caudoviricetes</taxon>
        <taxon>Herelleviridae</taxon>
        <taxon>Twortvirinae</taxon>
        <taxon>Silviavirus</taxon>
        <taxon>Silviavirus stau2</taxon>
    </lineage>
</organism>
<protein>
    <submittedName>
        <fullName evidence="1">Uncharacterized protein</fullName>
    </submittedName>
</protein>